<sequence>MVTLEAFYDPGPGSGFAISTPDQVDELLDRMVSESAEESVGLMAQVGRKEGEGWSSALQFGVRAAQRGFVGYMGSNGEASAISDNGATSPEMLAYDYQCHEREVPSNAEIAVADVRQAVHDFVASGGARPAGVRWREVSY</sequence>
<proteinExistence type="predicted"/>
<dbReference type="Pfam" id="PF14430">
    <property type="entry name" value="Imm1"/>
    <property type="match status" value="1"/>
</dbReference>
<accession>A0A1R0KCY9</accession>
<keyword evidence="2" id="KW-1185">Reference proteome</keyword>
<protein>
    <recommendedName>
        <fullName evidence="3">Immunity protein Imm1</fullName>
    </recommendedName>
</protein>
<name>A0A1R0KCY9_9PSEU</name>
<evidence type="ECO:0000313" key="1">
    <source>
        <dbReference type="EMBL" id="OLZ42780.1"/>
    </source>
</evidence>
<dbReference type="Proteomes" id="UP000187486">
    <property type="component" value="Unassembled WGS sequence"/>
</dbReference>
<dbReference type="AlphaFoldDB" id="A0A1R0KCY9"/>
<reference evidence="1 2" key="1">
    <citation type="submission" date="2016-01" db="EMBL/GenBank/DDBJ databases">
        <title>Amycolatopsis coloradensis genome sequencing and assembly.</title>
        <authorList>
            <person name="Mayilraj S."/>
        </authorList>
    </citation>
    <scope>NUCLEOTIDE SEQUENCE [LARGE SCALE GENOMIC DNA]</scope>
    <source>
        <strain evidence="1 2">DSM 44225</strain>
    </source>
</reference>
<organism evidence="1 2">
    <name type="scientific">Amycolatopsis coloradensis</name>
    <dbReference type="NCBI Taxonomy" id="76021"/>
    <lineage>
        <taxon>Bacteria</taxon>
        <taxon>Bacillati</taxon>
        <taxon>Actinomycetota</taxon>
        <taxon>Actinomycetes</taxon>
        <taxon>Pseudonocardiales</taxon>
        <taxon>Pseudonocardiaceae</taxon>
        <taxon>Amycolatopsis</taxon>
    </lineage>
</organism>
<gene>
    <name evidence="1" type="ORF">BS329_41635</name>
</gene>
<dbReference type="RefSeq" id="WP_076169135.1">
    <property type="nucleotide sequence ID" value="NZ_JBEZVB010000193.1"/>
</dbReference>
<evidence type="ECO:0008006" key="3">
    <source>
        <dbReference type="Google" id="ProtNLM"/>
    </source>
</evidence>
<dbReference type="InterPro" id="IPR025680">
    <property type="entry name" value="DddI"/>
</dbReference>
<comment type="caution">
    <text evidence="1">The sequence shown here is derived from an EMBL/GenBank/DDBJ whole genome shotgun (WGS) entry which is preliminary data.</text>
</comment>
<evidence type="ECO:0000313" key="2">
    <source>
        <dbReference type="Proteomes" id="UP000187486"/>
    </source>
</evidence>
<dbReference type="EMBL" id="MQUQ01000056">
    <property type="protein sequence ID" value="OLZ42780.1"/>
    <property type="molecule type" value="Genomic_DNA"/>
</dbReference>
<dbReference type="OrthoDB" id="5185958at2"/>